<dbReference type="PANTHER" id="PTHR23302">
    <property type="entry name" value="TRANSMEMBRANE CHANNEL-RELATED"/>
    <property type="match status" value="1"/>
</dbReference>
<keyword evidence="9" id="KW-1185">Reference proteome</keyword>
<dbReference type="AlphaFoldDB" id="A0A3Q1K820"/>
<dbReference type="InterPro" id="IPR038900">
    <property type="entry name" value="TMC"/>
</dbReference>
<feature type="transmembrane region" description="Helical" evidence="6">
    <location>
        <begin position="242"/>
        <end position="261"/>
    </location>
</feature>
<keyword evidence="5 6" id="KW-0472">Membrane</keyword>
<reference evidence="8" key="3">
    <citation type="submission" date="2025-09" db="UniProtKB">
        <authorList>
            <consortium name="Ensembl"/>
        </authorList>
    </citation>
    <scope>IDENTIFICATION</scope>
</reference>
<evidence type="ECO:0000256" key="4">
    <source>
        <dbReference type="ARBA" id="ARBA00022989"/>
    </source>
</evidence>
<proteinExistence type="inferred from homology"/>
<feature type="transmembrane region" description="Helical" evidence="6">
    <location>
        <begin position="437"/>
        <end position="457"/>
    </location>
</feature>
<dbReference type="PANTHER" id="PTHR23302:SF66">
    <property type="entry name" value="TRANSMEMBRANE CHANNEL-LIKE PROTEIN"/>
    <property type="match status" value="1"/>
</dbReference>
<feature type="transmembrane region" description="Helical" evidence="6">
    <location>
        <begin position="336"/>
        <end position="360"/>
    </location>
</feature>
<dbReference type="GeneTree" id="ENSGT01050000244894"/>
<evidence type="ECO:0000259" key="7">
    <source>
        <dbReference type="Pfam" id="PF07810"/>
    </source>
</evidence>
<organism evidence="8 9">
    <name type="scientific">Anabas testudineus</name>
    <name type="common">Climbing perch</name>
    <name type="synonym">Anthias testudineus</name>
    <dbReference type="NCBI Taxonomy" id="64144"/>
    <lineage>
        <taxon>Eukaryota</taxon>
        <taxon>Metazoa</taxon>
        <taxon>Chordata</taxon>
        <taxon>Craniata</taxon>
        <taxon>Vertebrata</taxon>
        <taxon>Euteleostomi</taxon>
        <taxon>Actinopterygii</taxon>
        <taxon>Neopterygii</taxon>
        <taxon>Teleostei</taxon>
        <taxon>Neoteleostei</taxon>
        <taxon>Acanthomorphata</taxon>
        <taxon>Anabantaria</taxon>
        <taxon>Anabantiformes</taxon>
        <taxon>Anabantoidei</taxon>
        <taxon>Anabantidae</taxon>
        <taxon>Anabas</taxon>
    </lineage>
</organism>
<dbReference type="InParanoid" id="A0A3Q1K820"/>
<feature type="transmembrane region" description="Helical" evidence="6">
    <location>
        <begin position="409"/>
        <end position="430"/>
    </location>
</feature>
<evidence type="ECO:0000256" key="3">
    <source>
        <dbReference type="ARBA" id="ARBA00022692"/>
    </source>
</evidence>
<evidence type="ECO:0000256" key="5">
    <source>
        <dbReference type="ARBA" id="ARBA00023136"/>
    </source>
</evidence>
<sequence length="693" mass="79957">KKMEEHNSENFLRLISVESTGSTLSSDSCEYYQTEIFDQLPSVQASRPVQNRPTLVEPCEAYQGGPESEELRTGHLPRGQRDKVSVQPLKQLALCIQAKREASERRKMQLSNIGFWESWWKNQSIKRKRAWAQMGEALSGLLPWQHTLHVIEGKFGVGLKAYFVFFRYLVYLNLLHCIFICGLILGPTVFLKPNISELMKFRGNDSILDFFRGSGYLNRSLVFAGFYKQNIRLLNIRCLETTLLYIAAILSILILSLIMVVRRTTVGYKHTWVLGKRYNMNMSYKIFCGWDFTIKDPDAAILKSSFIRNDLKLLLEEQRFSLREAQRTLGQKVRLYLLRFILNMLVISLLSGAFFLIFFIKDNSLPENLFTEYLSPFTIASVNLVLPEIFRKISAFEDYSFTTQVNITLVRSIFLKLASLGFFFYSLLISPKKIGTVSIYILTIFLFYKSTFFSRFYRLLQERYPTSFLGRLAGKQRFQIPFNVLELVNCQTVLWMGVYNCPLLPLIGTVILVATFYIKKFIVLRCCVAEQRLFRGSNSSVLFHFMLLLGLLLAVFYIFDCYHLFSLSCSLSRSYCGPFDNGQIVFNATAECMNSLPSAAQKSIHYLTSEAFALPLILAEIIILTSYVSRRQANQRAIERLKDMLVMSSSDKRFLVKQHATILRRRRNPRRVCAAATTDDHPLSHEVTFSRIN</sequence>
<reference evidence="8" key="2">
    <citation type="submission" date="2025-08" db="UniProtKB">
        <authorList>
            <consortium name="Ensembl"/>
        </authorList>
    </citation>
    <scope>IDENTIFICATION</scope>
</reference>
<evidence type="ECO:0000256" key="1">
    <source>
        <dbReference type="ARBA" id="ARBA00004141"/>
    </source>
</evidence>
<comment type="subcellular location">
    <subcellularLocation>
        <location evidence="1 6">Membrane</location>
        <topology evidence="1 6">Multi-pass membrane protein</topology>
    </subcellularLocation>
</comment>
<dbReference type="InterPro" id="IPR012496">
    <property type="entry name" value="TMC_dom"/>
</dbReference>
<feature type="transmembrane region" description="Helical" evidence="6">
    <location>
        <begin position="493"/>
        <end position="518"/>
    </location>
</feature>
<dbReference type="Pfam" id="PF07810">
    <property type="entry name" value="TMC"/>
    <property type="match status" value="1"/>
</dbReference>
<gene>
    <name evidence="8" type="primary">TMC8</name>
</gene>
<keyword evidence="3 6" id="KW-0812">Transmembrane</keyword>
<evidence type="ECO:0000313" key="8">
    <source>
        <dbReference type="Ensembl" id="ENSATEP00000029006.2"/>
    </source>
</evidence>
<dbReference type="Ensembl" id="ENSATET00000029450.3">
    <property type="protein sequence ID" value="ENSATEP00000029006.2"/>
    <property type="gene ID" value="ENSATEG00000028212.2"/>
</dbReference>
<evidence type="ECO:0000256" key="2">
    <source>
        <dbReference type="ARBA" id="ARBA00006510"/>
    </source>
</evidence>
<evidence type="ECO:0000256" key="6">
    <source>
        <dbReference type="RuleBase" id="RU310713"/>
    </source>
</evidence>
<evidence type="ECO:0000313" key="9">
    <source>
        <dbReference type="Proteomes" id="UP000265040"/>
    </source>
</evidence>
<feature type="transmembrane region" description="Helical" evidence="6">
    <location>
        <begin position="611"/>
        <end position="628"/>
    </location>
</feature>
<dbReference type="GO" id="GO:0005886">
    <property type="term" value="C:plasma membrane"/>
    <property type="evidence" value="ECO:0007669"/>
    <property type="project" value="InterPro"/>
</dbReference>
<feature type="domain" description="TMC" evidence="7">
    <location>
        <begin position="439"/>
        <end position="537"/>
    </location>
</feature>
<name>A0A3Q1K820_ANATE</name>
<reference evidence="8" key="1">
    <citation type="submission" date="2021-04" db="EMBL/GenBank/DDBJ databases">
        <authorList>
            <consortium name="Wellcome Sanger Institute Data Sharing"/>
        </authorList>
    </citation>
    <scope>NUCLEOTIDE SEQUENCE [LARGE SCALE GENOMIC DNA]</scope>
</reference>
<feature type="transmembrane region" description="Helical" evidence="6">
    <location>
        <begin position="539"/>
        <end position="559"/>
    </location>
</feature>
<protein>
    <recommendedName>
        <fullName evidence="6">Transmembrane channel-like protein</fullName>
    </recommendedName>
</protein>
<dbReference type="Proteomes" id="UP000265040">
    <property type="component" value="Chromosome 1"/>
</dbReference>
<accession>A0A3Q1K820</accession>
<dbReference type="GO" id="GO:0008381">
    <property type="term" value="F:mechanosensitive monoatomic ion channel activity"/>
    <property type="evidence" value="ECO:0007669"/>
    <property type="project" value="TreeGrafter"/>
</dbReference>
<feature type="transmembrane region" description="Helical" evidence="6">
    <location>
        <begin position="168"/>
        <end position="190"/>
    </location>
</feature>
<comment type="similarity">
    <text evidence="2 6">Belongs to the TMC family.</text>
</comment>
<keyword evidence="4 6" id="KW-1133">Transmembrane helix</keyword>